<name>A0A9P4XG54_9HYPO</name>
<protein>
    <submittedName>
        <fullName evidence="2">Uncharacterized protein</fullName>
    </submittedName>
</protein>
<dbReference type="AlphaFoldDB" id="A0A9P4XG54"/>
<feature type="region of interest" description="Disordered" evidence="1">
    <location>
        <begin position="1"/>
        <end position="53"/>
    </location>
</feature>
<keyword evidence="3" id="KW-1185">Reference proteome</keyword>
<sequence>MHLTPRSTPYAHLKQHDGSKQQSESKTKSHEETNNLEQIPWAMSNCGIPSEDETNRKGRVVTHFKDQWTFDGNSADFCTIITSGPAFAETLAPVE</sequence>
<evidence type="ECO:0000313" key="3">
    <source>
        <dbReference type="Proteomes" id="UP000801864"/>
    </source>
</evidence>
<dbReference type="Proteomes" id="UP000801864">
    <property type="component" value="Unassembled WGS sequence"/>
</dbReference>
<evidence type="ECO:0000313" key="2">
    <source>
        <dbReference type="EMBL" id="KAF3071900.1"/>
    </source>
</evidence>
<comment type="caution">
    <text evidence="2">The sequence shown here is derived from an EMBL/GenBank/DDBJ whole genome shotgun (WGS) entry which is preliminary data.</text>
</comment>
<gene>
    <name evidence="2" type="ORF">CFAM422_006004</name>
</gene>
<proteinExistence type="predicted"/>
<feature type="compositionally biased region" description="Basic and acidic residues" evidence="1">
    <location>
        <begin position="14"/>
        <end position="33"/>
    </location>
</feature>
<reference evidence="2 3" key="1">
    <citation type="submission" date="2018-06" db="EMBL/GenBank/DDBJ databases">
        <title>Genome analysis of cellulolytic fungus Trichoderma lentiforme CFAM-422.</title>
        <authorList>
            <person name="Steindorff A.S."/>
            <person name="Formighieri E.F."/>
            <person name="Midorikawa G.E.O."/>
            <person name="Tamietti M.S."/>
            <person name="Ramos E.Z."/>
            <person name="Silva A.S."/>
            <person name="Bon E.P.S."/>
            <person name="Mendes T.D."/>
            <person name="Damaso M.C.T."/>
            <person name="Favaro L.C.L."/>
        </authorList>
    </citation>
    <scope>NUCLEOTIDE SEQUENCE [LARGE SCALE GENOMIC DNA]</scope>
    <source>
        <strain evidence="2 3">CFAM-422</strain>
    </source>
</reference>
<evidence type="ECO:0000256" key="1">
    <source>
        <dbReference type="SAM" id="MobiDB-lite"/>
    </source>
</evidence>
<accession>A0A9P4XG54</accession>
<dbReference type="EMBL" id="QLNT01000009">
    <property type="protein sequence ID" value="KAF3071900.1"/>
    <property type="molecule type" value="Genomic_DNA"/>
</dbReference>
<organism evidence="2 3">
    <name type="scientific">Trichoderma lentiforme</name>
    <dbReference type="NCBI Taxonomy" id="1567552"/>
    <lineage>
        <taxon>Eukaryota</taxon>
        <taxon>Fungi</taxon>
        <taxon>Dikarya</taxon>
        <taxon>Ascomycota</taxon>
        <taxon>Pezizomycotina</taxon>
        <taxon>Sordariomycetes</taxon>
        <taxon>Hypocreomycetidae</taxon>
        <taxon>Hypocreales</taxon>
        <taxon>Hypocreaceae</taxon>
        <taxon>Trichoderma</taxon>
    </lineage>
</organism>